<name>A0A2P6U331_CHLSO</name>
<dbReference type="GO" id="GO:0015926">
    <property type="term" value="F:glucosidase activity"/>
    <property type="evidence" value="ECO:0007669"/>
    <property type="project" value="TreeGrafter"/>
</dbReference>
<keyword evidence="4" id="KW-0735">Signal-anchor</keyword>
<dbReference type="InterPro" id="IPR003609">
    <property type="entry name" value="Pan_app"/>
</dbReference>
<evidence type="ECO:0000313" key="13">
    <source>
        <dbReference type="Proteomes" id="UP000239899"/>
    </source>
</evidence>
<evidence type="ECO:0000256" key="1">
    <source>
        <dbReference type="ARBA" id="ARBA00004606"/>
    </source>
</evidence>
<dbReference type="EMBL" id="LHPG02000002">
    <property type="protein sequence ID" value="PRW60711.1"/>
    <property type="molecule type" value="Genomic_DNA"/>
</dbReference>
<dbReference type="AlphaFoldDB" id="A0A2P6U331"/>
<comment type="caution">
    <text evidence="12">The sequence shown here is derived from an EMBL/GenBank/DDBJ whole genome shotgun (WGS) entry which is preliminary data.</text>
</comment>
<protein>
    <submittedName>
        <fullName evidence="12">Glycoside hydrolase family 16</fullName>
    </submittedName>
</protein>
<comment type="similarity">
    <text evidence="2">Belongs to the SKN1/KRE6 family.</text>
</comment>
<dbReference type="STRING" id="3076.A0A2P6U331"/>
<dbReference type="OrthoDB" id="522664at2759"/>
<evidence type="ECO:0000259" key="10">
    <source>
        <dbReference type="PROSITE" id="PS50948"/>
    </source>
</evidence>
<dbReference type="InterPro" id="IPR005629">
    <property type="entry name" value="Skn1/Kre6/Sbg1"/>
</dbReference>
<keyword evidence="9" id="KW-0732">Signal</keyword>
<organism evidence="12 13">
    <name type="scientific">Chlorella sorokiniana</name>
    <name type="common">Freshwater green alga</name>
    <dbReference type="NCBI Taxonomy" id="3076"/>
    <lineage>
        <taxon>Eukaryota</taxon>
        <taxon>Viridiplantae</taxon>
        <taxon>Chlorophyta</taxon>
        <taxon>core chlorophytes</taxon>
        <taxon>Trebouxiophyceae</taxon>
        <taxon>Chlorellales</taxon>
        <taxon>Chlorellaceae</taxon>
        <taxon>Chlorella clade</taxon>
        <taxon>Chlorella</taxon>
    </lineage>
</organism>
<dbReference type="PROSITE" id="PS50948">
    <property type="entry name" value="PAN"/>
    <property type="match status" value="1"/>
</dbReference>
<keyword evidence="8" id="KW-0961">Cell wall biogenesis/degradation</keyword>
<evidence type="ECO:0000256" key="6">
    <source>
        <dbReference type="ARBA" id="ARBA00023136"/>
    </source>
</evidence>
<dbReference type="Pfam" id="PF03935">
    <property type="entry name" value="SKN1_KRE6_Sbg1"/>
    <property type="match status" value="2"/>
</dbReference>
<evidence type="ECO:0000259" key="11">
    <source>
        <dbReference type="PROSITE" id="PS51762"/>
    </source>
</evidence>
<evidence type="ECO:0000256" key="7">
    <source>
        <dbReference type="ARBA" id="ARBA00023180"/>
    </source>
</evidence>
<evidence type="ECO:0000313" key="12">
    <source>
        <dbReference type="EMBL" id="PRW60711.1"/>
    </source>
</evidence>
<evidence type="ECO:0000256" key="4">
    <source>
        <dbReference type="ARBA" id="ARBA00022968"/>
    </source>
</evidence>
<dbReference type="Proteomes" id="UP000239899">
    <property type="component" value="Unassembled WGS sequence"/>
</dbReference>
<evidence type="ECO:0000256" key="8">
    <source>
        <dbReference type="ARBA" id="ARBA00023316"/>
    </source>
</evidence>
<feature type="signal peptide" evidence="9">
    <location>
        <begin position="1"/>
        <end position="33"/>
    </location>
</feature>
<reference evidence="12 13" key="1">
    <citation type="journal article" date="2018" name="Plant J.">
        <title>Genome sequences of Chlorella sorokiniana UTEX 1602 and Micractinium conductrix SAG 241.80: implications to maltose excretion by a green alga.</title>
        <authorList>
            <person name="Arriola M.B."/>
            <person name="Velmurugan N."/>
            <person name="Zhang Y."/>
            <person name="Plunkett M.H."/>
            <person name="Hondzo H."/>
            <person name="Barney B.M."/>
        </authorList>
    </citation>
    <scope>NUCLEOTIDE SEQUENCE [LARGE SCALE GENOMIC DNA]</scope>
    <source>
        <strain evidence="13">UTEX 1602</strain>
    </source>
</reference>
<dbReference type="PROSITE" id="PS51762">
    <property type="entry name" value="GH16_2"/>
    <property type="match status" value="1"/>
</dbReference>
<dbReference type="PANTHER" id="PTHR31361">
    <property type="entry name" value="BETA-GLUCAN SYNTHESIS-ASSOCIATED PROTEIN KRE6-RELATED"/>
    <property type="match status" value="1"/>
</dbReference>
<evidence type="ECO:0000256" key="3">
    <source>
        <dbReference type="ARBA" id="ARBA00022692"/>
    </source>
</evidence>
<evidence type="ECO:0000256" key="5">
    <source>
        <dbReference type="ARBA" id="ARBA00022989"/>
    </source>
</evidence>
<dbReference type="GO" id="GO:0005886">
    <property type="term" value="C:plasma membrane"/>
    <property type="evidence" value="ECO:0007669"/>
    <property type="project" value="TreeGrafter"/>
</dbReference>
<keyword evidence="13" id="KW-1185">Reference proteome</keyword>
<dbReference type="Gene3D" id="3.50.4.10">
    <property type="entry name" value="Hepatocyte Growth Factor"/>
    <property type="match status" value="1"/>
</dbReference>
<dbReference type="PANTHER" id="PTHR31361:SF1">
    <property type="entry name" value="BETA-GLUCAN SYNTHESIS-ASSOCIATED PROTEIN KRE6-RELATED"/>
    <property type="match status" value="1"/>
</dbReference>
<keyword evidence="3" id="KW-0812">Transmembrane</keyword>
<dbReference type="GO" id="GO:0071555">
    <property type="term" value="P:cell wall organization"/>
    <property type="evidence" value="ECO:0007669"/>
    <property type="project" value="UniProtKB-KW"/>
</dbReference>
<evidence type="ECO:0000256" key="2">
    <source>
        <dbReference type="ARBA" id="ARBA00010962"/>
    </source>
</evidence>
<comment type="subcellular location">
    <subcellularLocation>
        <location evidence="1">Membrane</location>
        <topology evidence="1">Single-pass type II membrane protein</topology>
    </subcellularLocation>
</comment>
<feature type="chain" id="PRO_5015138764" evidence="9">
    <location>
        <begin position="34"/>
        <end position="678"/>
    </location>
</feature>
<accession>A0A2P6U331</accession>
<keyword evidence="6" id="KW-0472">Membrane</keyword>
<dbReference type="GO" id="GO:0006078">
    <property type="term" value="P:(1-&gt;6)-beta-D-glucan biosynthetic process"/>
    <property type="evidence" value="ECO:0007669"/>
    <property type="project" value="TreeGrafter"/>
</dbReference>
<keyword evidence="7" id="KW-0325">Glycoprotein</keyword>
<proteinExistence type="inferred from homology"/>
<dbReference type="InterPro" id="IPR013320">
    <property type="entry name" value="ConA-like_dom_sf"/>
</dbReference>
<dbReference type="GO" id="GO:0005789">
    <property type="term" value="C:endoplasmic reticulum membrane"/>
    <property type="evidence" value="ECO:0007669"/>
    <property type="project" value="TreeGrafter"/>
</dbReference>
<gene>
    <name evidence="12" type="ORF">C2E21_1012</name>
</gene>
<evidence type="ECO:0000256" key="9">
    <source>
        <dbReference type="SAM" id="SignalP"/>
    </source>
</evidence>
<dbReference type="Gene3D" id="2.60.120.200">
    <property type="match status" value="2"/>
</dbReference>
<feature type="domain" description="GH16" evidence="11">
    <location>
        <begin position="76"/>
        <end position="508"/>
    </location>
</feature>
<feature type="domain" description="Apple" evidence="10">
    <location>
        <begin position="551"/>
        <end position="632"/>
    </location>
</feature>
<dbReference type="Pfam" id="PF00024">
    <property type="entry name" value="PAN_1"/>
    <property type="match status" value="1"/>
</dbReference>
<dbReference type="InterPro" id="IPR000757">
    <property type="entry name" value="Beta-glucanase-like"/>
</dbReference>
<keyword evidence="12" id="KW-0378">Hydrolase</keyword>
<keyword evidence="5" id="KW-1133">Transmembrane helix</keyword>
<sequence>MDYRQHARRLQSARGLLALLGAALLMLAGPAAAADSCIQQLDRIPGATTKWVDPDTPPTACAVQMCTDNSYDVCSPTDPAATAPQTRMQLVFSDEFNSPGRKMGVDAADPRWTADNLWYLGTFDEEVYTPEQVTTTGGAAVITMDRGQATGLVQHANGTIWNVTKEYKSGFFSSWNKFCYTGGYIEAGLQFPGDDYISGFWPAFWLMGNLGRPGYLGTTTGMWPYTYSSCGGDLSGLDQPGANKPQTITACPDPPGFDRTKYGLLPGVGRGAPEIDMVEMKVPPSINKKTGEQIPLGLPRGGDKGQHPNAFNSMTLQLGPLLPNGTTWNDPAKSTAEYPQGPLGDGIYLPQGPMKPGQPLANMWTHATYWKGEFAPGMMPQLKQYGNEDLLQTIRPGNLVQDSVSVMATITPDFFTSFHKFGLDWKPGEYVRWYIDGFLVYEINKEALRAQTNSTGYTTFERLIPKEAMFIIFNFAMSNSFTAVDIDRLQFPAQYKIDYVRLYQDPAAINVGCSPPDMPTEQYIACNRDTYVVTAADQVLVPQACQRLPSCRAEVGYEYLGGNLIGANGQPIKFENTATPQECCQLCAKNPACGAYVWNPYFSLVCVLKSPTGWTRTKMQKQYEGIISGVVLDAGSLVPRGSSVPSPPPSAAEEQWRQRGGAAAWAVAALLGTLLLLS</sequence>
<dbReference type="SUPFAM" id="SSF49899">
    <property type="entry name" value="Concanavalin A-like lectins/glucanases"/>
    <property type="match status" value="1"/>
</dbReference>